<evidence type="ECO:0000259" key="5">
    <source>
        <dbReference type="PROSITE" id="PS51063"/>
    </source>
</evidence>
<dbReference type="Pfam" id="PF00027">
    <property type="entry name" value="cNMP_binding"/>
    <property type="match status" value="1"/>
</dbReference>
<name>A0AAU9CT18_9GAMM</name>
<dbReference type="AlphaFoldDB" id="A0AAU9CT18"/>
<dbReference type="InterPro" id="IPR018490">
    <property type="entry name" value="cNMP-bd_dom_sf"/>
</dbReference>
<dbReference type="InterPro" id="IPR014710">
    <property type="entry name" value="RmlC-like_jellyroll"/>
</dbReference>
<feature type="domain" description="Cyclic nucleotide-binding" evidence="4">
    <location>
        <begin position="22"/>
        <end position="102"/>
    </location>
</feature>
<dbReference type="InterPro" id="IPR050397">
    <property type="entry name" value="Env_Response_Regulators"/>
</dbReference>
<feature type="domain" description="HTH crp-type" evidence="5">
    <location>
        <begin position="155"/>
        <end position="228"/>
    </location>
</feature>
<evidence type="ECO:0000256" key="2">
    <source>
        <dbReference type="ARBA" id="ARBA00023125"/>
    </source>
</evidence>
<dbReference type="SUPFAM" id="SSF46785">
    <property type="entry name" value="Winged helix' DNA-binding domain"/>
    <property type="match status" value="1"/>
</dbReference>
<dbReference type="PANTHER" id="PTHR24567:SF75">
    <property type="entry name" value="FUMARATE AND NITRATE REDUCTION REGULATORY PROTEIN"/>
    <property type="match status" value="1"/>
</dbReference>
<dbReference type="SMART" id="SM00100">
    <property type="entry name" value="cNMP"/>
    <property type="match status" value="1"/>
</dbReference>
<dbReference type="Gene3D" id="2.60.120.10">
    <property type="entry name" value="Jelly Rolls"/>
    <property type="match status" value="1"/>
</dbReference>
<dbReference type="InterPro" id="IPR036388">
    <property type="entry name" value="WH-like_DNA-bd_sf"/>
</dbReference>
<dbReference type="Gene3D" id="1.10.10.10">
    <property type="entry name" value="Winged helix-like DNA-binding domain superfamily/Winged helix DNA-binding domain"/>
    <property type="match status" value="1"/>
</dbReference>
<dbReference type="GO" id="GO:0003677">
    <property type="term" value="F:DNA binding"/>
    <property type="evidence" value="ECO:0007669"/>
    <property type="project" value="UniProtKB-KW"/>
</dbReference>
<dbReference type="InterPro" id="IPR000595">
    <property type="entry name" value="cNMP-bd_dom"/>
</dbReference>
<dbReference type="EMBL" id="AP024718">
    <property type="protein sequence ID" value="BCX89508.1"/>
    <property type="molecule type" value="Genomic_DNA"/>
</dbReference>
<keyword evidence="2" id="KW-0238">DNA-binding</keyword>
<dbReference type="GO" id="GO:0003700">
    <property type="term" value="F:DNA-binding transcription factor activity"/>
    <property type="evidence" value="ECO:0007669"/>
    <property type="project" value="TreeGrafter"/>
</dbReference>
<dbReference type="SMART" id="SM00419">
    <property type="entry name" value="HTH_CRP"/>
    <property type="match status" value="1"/>
</dbReference>
<dbReference type="KEGG" id="meiy:MIN45_P1881"/>
<dbReference type="RefSeq" id="WP_286291860.1">
    <property type="nucleotide sequence ID" value="NZ_AP024718.1"/>
</dbReference>
<dbReference type="SUPFAM" id="SSF51206">
    <property type="entry name" value="cAMP-binding domain-like"/>
    <property type="match status" value="1"/>
</dbReference>
<accession>A0AAU9CT18</accession>
<dbReference type="PRINTS" id="PR00034">
    <property type="entry name" value="HTHCRP"/>
</dbReference>
<evidence type="ECO:0000313" key="6">
    <source>
        <dbReference type="EMBL" id="BCX89508.1"/>
    </source>
</evidence>
<sequence length="236" mass="26762">MTTLHKKLEVTCHNCGFSTVCFPRGLTREEVSQLEDVVERRKVLRKGEFLFRAADPFHGLIAIKSGTAKLIYQDEQGEEHILQVLLPGEVVGFDALADNRYRCSAQALDTVSYCELPAREISRICFRIPKMLGEMLRHASDAITSQCDQTVFIKKPAEERLAAFLLDLSRRYAFRGFSGEEFSIGLTRQELGNHLDLALATVSRTLKQFEREGWIELDGKRVRILDRDALSRLVSG</sequence>
<proteinExistence type="predicted"/>
<evidence type="ECO:0000256" key="1">
    <source>
        <dbReference type="ARBA" id="ARBA00023015"/>
    </source>
</evidence>
<keyword evidence="3" id="KW-0804">Transcription</keyword>
<dbReference type="Pfam" id="PF13545">
    <property type="entry name" value="HTH_Crp_2"/>
    <property type="match status" value="1"/>
</dbReference>
<keyword evidence="1" id="KW-0805">Transcription regulation</keyword>
<organism evidence="6 7">
    <name type="scientific">Methylomarinovum tepidoasis</name>
    <dbReference type="NCBI Taxonomy" id="2840183"/>
    <lineage>
        <taxon>Bacteria</taxon>
        <taxon>Pseudomonadati</taxon>
        <taxon>Pseudomonadota</taxon>
        <taxon>Gammaproteobacteria</taxon>
        <taxon>Methylococcales</taxon>
        <taxon>Methylothermaceae</taxon>
        <taxon>Methylomarinovum</taxon>
    </lineage>
</organism>
<dbReference type="PROSITE" id="PS50042">
    <property type="entry name" value="CNMP_BINDING_3"/>
    <property type="match status" value="1"/>
</dbReference>
<dbReference type="PROSITE" id="PS51063">
    <property type="entry name" value="HTH_CRP_2"/>
    <property type="match status" value="1"/>
</dbReference>
<dbReference type="InterPro" id="IPR012318">
    <property type="entry name" value="HTH_CRP"/>
</dbReference>
<dbReference type="CDD" id="cd00038">
    <property type="entry name" value="CAP_ED"/>
    <property type="match status" value="1"/>
</dbReference>
<dbReference type="CDD" id="cd00092">
    <property type="entry name" value="HTH_CRP"/>
    <property type="match status" value="1"/>
</dbReference>
<reference evidence="7" key="1">
    <citation type="journal article" date="2024" name="Int. J. Syst. Evol. Microbiol.">
        <title>Methylomarinovum tepidoasis sp. nov., a moderately thermophilic methanotroph of the family Methylothermaceae isolated from a deep-sea hydrothermal field.</title>
        <authorList>
            <person name="Hirayama H."/>
            <person name="Takaki Y."/>
            <person name="Abe M."/>
            <person name="Miyazaki M."/>
            <person name="Uematsu K."/>
            <person name="Matsui Y."/>
            <person name="Takai K."/>
        </authorList>
    </citation>
    <scope>NUCLEOTIDE SEQUENCE [LARGE SCALE GENOMIC DNA]</scope>
    <source>
        <strain evidence="7">IN45</strain>
    </source>
</reference>
<dbReference type="InterPro" id="IPR036390">
    <property type="entry name" value="WH_DNA-bd_sf"/>
</dbReference>
<keyword evidence="7" id="KW-1185">Reference proteome</keyword>
<evidence type="ECO:0000256" key="3">
    <source>
        <dbReference type="ARBA" id="ARBA00023163"/>
    </source>
</evidence>
<dbReference type="FunFam" id="1.10.10.10:FF:000028">
    <property type="entry name" value="Fumarate/nitrate reduction transcriptional regulator Fnr"/>
    <property type="match status" value="1"/>
</dbReference>
<dbReference type="GO" id="GO:0005829">
    <property type="term" value="C:cytosol"/>
    <property type="evidence" value="ECO:0007669"/>
    <property type="project" value="TreeGrafter"/>
</dbReference>
<evidence type="ECO:0000313" key="7">
    <source>
        <dbReference type="Proteomes" id="UP001321450"/>
    </source>
</evidence>
<gene>
    <name evidence="6" type="ORF">MIN45_P1881</name>
</gene>
<dbReference type="PANTHER" id="PTHR24567">
    <property type="entry name" value="CRP FAMILY TRANSCRIPTIONAL REGULATORY PROTEIN"/>
    <property type="match status" value="1"/>
</dbReference>
<evidence type="ECO:0000259" key="4">
    <source>
        <dbReference type="PROSITE" id="PS50042"/>
    </source>
</evidence>
<dbReference type="Proteomes" id="UP001321450">
    <property type="component" value="Chromosome"/>
</dbReference>
<protein>
    <submittedName>
        <fullName evidence="6">CRP/FNR family transcriptional regulator, anaerobic regulatory protein</fullName>
    </submittedName>
</protein>